<dbReference type="EMBL" id="AODQ01000083">
    <property type="protein sequence ID" value="EMR01901.1"/>
    <property type="molecule type" value="Genomic_DNA"/>
</dbReference>
<name>M7N3W1_9BACT</name>
<dbReference type="Pfam" id="PF08281">
    <property type="entry name" value="Sigma70_r4_2"/>
    <property type="match status" value="1"/>
</dbReference>
<dbReference type="InterPro" id="IPR036388">
    <property type="entry name" value="WH-like_DNA-bd_sf"/>
</dbReference>
<dbReference type="PANTHER" id="PTHR43133:SF46">
    <property type="entry name" value="RNA POLYMERASE SIGMA-70 FACTOR ECF SUBFAMILY"/>
    <property type="match status" value="1"/>
</dbReference>
<evidence type="ECO:0000313" key="8">
    <source>
        <dbReference type="Proteomes" id="UP000011910"/>
    </source>
</evidence>
<keyword evidence="8" id="KW-1185">Reference proteome</keyword>
<accession>M7N3W1</accession>
<dbReference type="GO" id="GO:0016987">
    <property type="term" value="F:sigma factor activity"/>
    <property type="evidence" value="ECO:0007669"/>
    <property type="project" value="UniProtKB-KW"/>
</dbReference>
<dbReference type="Gene3D" id="1.10.10.10">
    <property type="entry name" value="Winged helix-like DNA-binding domain superfamily/Winged helix DNA-binding domain"/>
    <property type="match status" value="1"/>
</dbReference>
<keyword evidence="4" id="KW-0804">Transcription</keyword>
<feature type="domain" description="RNA polymerase sigma factor 70 region 4 type 2" evidence="6">
    <location>
        <begin position="133"/>
        <end position="185"/>
    </location>
</feature>
<dbReference type="NCBIfam" id="TIGR02937">
    <property type="entry name" value="sigma70-ECF"/>
    <property type="match status" value="1"/>
</dbReference>
<dbReference type="Pfam" id="PF04542">
    <property type="entry name" value="Sigma70_r2"/>
    <property type="match status" value="1"/>
</dbReference>
<proteinExistence type="inferred from homology"/>
<evidence type="ECO:0000313" key="7">
    <source>
        <dbReference type="EMBL" id="EMR01901.1"/>
    </source>
</evidence>
<sequence length="207" mass="23938">MRTFSCWCRIYQGVSAGEHIPQHLLEGCLKHDRACQQAFYAHYYGYAMSICLRYTASRDEAQDVLNDGFLKVFTRLEQYDRARSLKGWIRRILINTAIDTYRQQHKHFYHDSLEVLQQQELGDPSALDQLSYEELLGQIRALTPAYRAVFNLYVLDGYTHEEIADILGISIGTSKSNLSRARLQLQQRIQQPKKEHGKAKVVDRAVG</sequence>
<protein>
    <submittedName>
        <fullName evidence="7">Sigma-24</fullName>
    </submittedName>
</protein>
<dbReference type="SUPFAM" id="SSF88659">
    <property type="entry name" value="Sigma3 and sigma4 domains of RNA polymerase sigma factors"/>
    <property type="match status" value="1"/>
</dbReference>
<dbReference type="InterPro" id="IPR039425">
    <property type="entry name" value="RNA_pol_sigma-70-like"/>
</dbReference>
<evidence type="ECO:0000256" key="4">
    <source>
        <dbReference type="ARBA" id="ARBA00023163"/>
    </source>
</evidence>
<dbReference type="InterPro" id="IPR013324">
    <property type="entry name" value="RNA_pol_sigma_r3/r4-like"/>
</dbReference>
<dbReference type="PANTHER" id="PTHR43133">
    <property type="entry name" value="RNA POLYMERASE ECF-TYPE SIGMA FACTO"/>
    <property type="match status" value="1"/>
</dbReference>
<dbReference type="GO" id="GO:0006352">
    <property type="term" value="P:DNA-templated transcription initiation"/>
    <property type="evidence" value="ECO:0007669"/>
    <property type="project" value="InterPro"/>
</dbReference>
<dbReference type="eggNOG" id="COG1595">
    <property type="taxonomic scope" value="Bacteria"/>
</dbReference>
<dbReference type="STRING" id="1279009.ADICEAN_02970"/>
<dbReference type="InterPro" id="IPR014284">
    <property type="entry name" value="RNA_pol_sigma-70_dom"/>
</dbReference>
<evidence type="ECO:0000259" key="5">
    <source>
        <dbReference type="Pfam" id="PF04542"/>
    </source>
</evidence>
<dbReference type="CDD" id="cd06171">
    <property type="entry name" value="Sigma70_r4"/>
    <property type="match status" value="1"/>
</dbReference>
<gene>
    <name evidence="7" type="primary">rpoE_8</name>
    <name evidence="7" type="ORF">ADICEAN_02970</name>
</gene>
<evidence type="ECO:0000259" key="6">
    <source>
        <dbReference type="Pfam" id="PF08281"/>
    </source>
</evidence>
<comment type="similarity">
    <text evidence="1">Belongs to the sigma-70 factor family. ECF subfamily.</text>
</comment>
<dbReference type="InterPro" id="IPR013249">
    <property type="entry name" value="RNA_pol_sigma70_r4_t2"/>
</dbReference>
<dbReference type="PATRIC" id="fig|1279009.4.peg.3009"/>
<dbReference type="GO" id="GO:0003677">
    <property type="term" value="F:DNA binding"/>
    <property type="evidence" value="ECO:0007669"/>
    <property type="project" value="InterPro"/>
</dbReference>
<dbReference type="AlphaFoldDB" id="M7N3W1"/>
<evidence type="ECO:0000256" key="3">
    <source>
        <dbReference type="ARBA" id="ARBA00023082"/>
    </source>
</evidence>
<dbReference type="Proteomes" id="UP000011910">
    <property type="component" value="Unassembled WGS sequence"/>
</dbReference>
<dbReference type="SUPFAM" id="SSF88946">
    <property type="entry name" value="Sigma2 domain of RNA polymerase sigma factors"/>
    <property type="match status" value="1"/>
</dbReference>
<dbReference type="Gene3D" id="1.10.1740.10">
    <property type="match status" value="1"/>
</dbReference>
<feature type="domain" description="RNA polymerase sigma-70 region 2" evidence="5">
    <location>
        <begin position="39"/>
        <end position="105"/>
    </location>
</feature>
<keyword evidence="2" id="KW-0805">Transcription regulation</keyword>
<evidence type="ECO:0000256" key="1">
    <source>
        <dbReference type="ARBA" id="ARBA00010641"/>
    </source>
</evidence>
<comment type="caution">
    <text evidence="7">The sequence shown here is derived from an EMBL/GenBank/DDBJ whole genome shotgun (WGS) entry which is preliminary data.</text>
</comment>
<dbReference type="InterPro" id="IPR007627">
    <property type="entry name" value="RNA_pol_sigma70_r2"/>
</dbReference>
<keyword evidence="3" id="KW-0731">Sigma factor</keyword>
<dbReference type="InterPro" id="IPR013325">
    <property type="entry name" value="RNA_pol_sigma_r2"/>
</dbReference>
<evidence type="ECO:0000256" key="2">
    <source>
        <dbReference type="ARBA" id="ARBA00023015"/>
    </source>
</evidence>
<organism evidence="7 8">
    <name type="scientific">Cesiribacter andamanensis AMV16</name>
    <dbReference type="NCBI Taxonomy" id="1279009"/>
    <lineage>
        <taxon>Bacteria</taxon>
        <taxon>Pseudomonadati</taxon>
        <taxon>Bacteroidota</taxon>
        <taxon>Cytophagia</taxon>
        <taxon>Cytophagales</taxon>
        <taxon>Cesiribacteraceae</taxon>
        <taxon>Cesiribacter</taxon>
    </lineage>
</organism>
<reference evidence="7 8" key="1">
    <citation type="journal article" date="2013" name="Genome Announc.">
        <title>Draft Genome Sequence of Cesiribacter andamanensis Strain AMV16T, Isolated from a Soil Sample from a Mud Volcano in the Andaman Islands, India.</title>
        <authorList>
            <person name="Shivaji S."/>
            <person name="Ara S."/>
            <person name="Begum Z."/>
            <person name="Srinivas T.N."/>
            <person name="Singh A."/>
            <person name="Kumar Pinnaka A."/>
        </authorList>
    </citation>
    <scope>NUCLEOTIDE SEQUENCE [LARGE SCALE GENOMIC DNA]</scope>
    <source>
        <strain evidence="7 8">AMV16</strain>
    </source>
</reference>